<dbReference type="Proteomes" id="UP000759273">
    <property type="component" value="Unassembled WGS sequence"/>
</dbReference>
<protein>
    <submittedName>
        <fullName evidence="2">Uncharacterized protein</fullName>
    </submittedName>
</protein>
<reference evidence="2" key="1">
    <citation type="submission" date="2021-02" db="EMBL/GenBank/DDBJ databases">
        <title>Infant gut strain persistence is associated with maternal origin, phylogeny, and functional potential including surface adhesion and iron acquisition.</title>
        <authorList>
            <person name="Lou Y.C."/>
        </authorList>
    </citation>
    <scope>NUCLEOTIDE SEQUENCE</scope>
    <source>
        <strain evidence="2">L3_101_000M1_dasL3_101_000M1_concoct_87</strain>
    </source>
</reference>
<name>A0A943DDH7_9FIRM</name>
<keyword evidence="1" id="KW-1133">Transmembrane helix</keyword>
<dbReference type="EMBL" id="JAGZGG010000016">
    <property type="protein sequence ID" value="MBS5332442.1"/>
    <property type="molecule type" value="Genomic_DNA"/>
</dbReference>
<dbReference type="AlphaFoldDB" id="A0A943DDH7"/>
<gene>
    <name evidence="2" type="ORF">KHY36_07935</name>
</gene>
<keyword evidence="1" id="KW-0812">Transmembrane</keyword>
<sequence length="74" mass="7976">MFTLFVILVFGWLFFKSVGLAFHLTWGLAKIVATLLFVVALPLLVVFAVLGALLPLLVPVALVAAAYGILKNYA</sequence>
<evidence type="ECO:0000313" key="2">
    <source>
        <dbReference type="EMBL" id="MBS5332442.1"/>
    </source>
</evidence>
<comment type="caution">
    <text evidence="2">The sequence shown here is derived from an EMBL/GenBank/DDBJ whole genome shotgun (WGS) entry which is preliminary data.</text>
</comment>
<proteinExistence type="predicted"/>
<organism evidence="2 3">
    <name type="scientific">Subdoligranulum variabile</name>
    <dbReference type="NCBI Taxonomy" id="214851"/>
    <lineage>
        <taxon>Bacteria</taxon>
        <taxon>Bacillati</taxon>
        <taxon>Bacillota</taxon>
        <taxon>Clostridia</taxon>
        <taxon>Eubacteriales</taxon>
        <taxon>Oscillospiraceae</taxon>
        <taxon>Subdoligranulum</taxon>
    </lineage>
</organism>
<evidence type="ECO:0000313" key="3">
    <source>
        <dbReference type="Proteomes" id="UP000759273"/>
    </source>
</evidence>
<keyword evidence="1" id="KW-0472">Membrane</keyword>
<evidence type="ECO:0000256" key="1">
    <source>
        <dbReference type="SAM" id="Phobius"/>
    </source>
</evidence>
<accession>A0A943DDH7</accession>
<feature type="transmembrane region" description="Helical" evidence="1">
    <location>
        <begin position="37"/>
        <end position="70"/>
    </location>
</feature>